<proteinExistence type="predicted"/>
<protein>
    <submittedName>
        <fullName evidence="1">Uncharacterized protein</fullName>
    </submittedName>
</protein>
<sequence length="44" mass="5212">MREFNVKGNEIDECYWVDGYGISSGRIADVSRRYAVQVEQQKWQ</sequence>
<name>A0AAU9QZE4_9VIBR</name>
<gene>
    <name evidence="1" type="ORF">THF1A12_770005</name>
</gene>
<dbReference type="Proteomes" id="UP001295462">
    <property type="component" value="Unassembled WGS sequence"/>
</dbReference>
<accession>A0AAU9QZE4</accession>
<evidence type="ECO:0000313" key="1">
    <source>
        <dbReference type="EMBL" id="CAH1603611.1"/>
    </source>
</evidence>
<comment type="caution">
    <text evidence="1">The sequence shown here is derived from an EMBL/GenBank/DDBJ whole genome shotgun (WGS) entry which is preliminary data.</text>
</comment>
<reference evidence="1" key="1">
    <citation type="submission" date="2022-01" db="EMBL/GenBank/DDBJ databases">
        <authorList>
            <person name="Lagorce A."/>
        </authorList>
    </citation>
    <scope>NUCLEOTIDE SEQUENCE</scope>
    <source>
        <strain evidence="1">Th15_F1_A12</strain>
    </source>
</reference>
<organism evidence="1 2">
    <name type="scientific">Vibrio jasicida</name>
    <dbReference type="NCBI Taxonomy" id="766224"/>
    <lineage>
        <taxon>Bacteria</taxon>
        <taxon>Pseudomonadati</taxon>
        <taxon>Pseudomonadota</taxon>
        <taxon>Gammaproteobacteria</taxon>
        <taxon>Vibrionales</taxon>
        <taxon>Vibrionaceae</taxon>
        <taxon>Vibrio</taxon>
    </lineage>
</organism>
<dbReference type="EMBL" id="CAKMUD010000135">
    <property type="protein sequence ID" value="CAH1603611.1"/>
    <property type="molecule type" value="Genomic_DNA"/>
</dbReference>
<evidence type="ECO:0000313" key="2">
    <source>
        <dbReference type="Proteomes" id="UP001295462"/>
    </source>
</evidence>
<dbReference type="AlphaFoldDB" id="A0AAU9QZE4"/>